<name>A0A285NPD2_9AQUI</name>
<keyword evidence="3" id="KW-1185">Reference proteome</keyword>
<keyword evidence="2" id="KW-0328">Glycosyltransferase</keyword>
<dbReference type="Pfam" id="PF00156">
    <property type="entry name" value="Pribosyltran"/>
    <property type="match status" value="1"/>
</dbReference>
<dbReference type="EMBL" id="OBEI01000014">
    <property type="protein sequence ID" value="SNZ11372.1"/>
    <property type="molecule type" value="Genomic_DNA"/>
</dbReference>
<organism evidence="2 3">
    <name type="scientific">Persephonella hydrogeniphila</name>
    <dbReference type="NCBI Taxonomy" id="198703"/>
    <lineage>
        <taxon>Bacteria</taxon>
        <taxon>Pseudomonadati</taxon>
        <taxon>Aquificota</taxon>
        <taxon>Aquificia</taxon>
        <taxon>Aquificales</taxon>
        <taxon>Hydrogenothermaceae</taxon>
        <taxon>Persephonella</taxon>
    </lineage>
</organism>
<evidence type="ECO:0000259" key="1">
    <source>
        <dbReference type="Pfam" id="PF00156"/>
    </source>
</evidence>
<evidence type="ECO:0000313" key="2">
    <source>
        <dbReference type="EMBL" id="SNZ11372.1"/>
    </source>
</evidence>
<keyword evidence="2" id="KW-0808">Transferase</keyword>
<protein>
    <submittedName>
        <fullName evidence="2">Predicted phosphoribosyltransferase</fullName>
    </submittedName>
</protein>
<dbReference type="GO" id="GO:0016757">
    <property type="term" value="F:glycosyltransferase activity"/>
    <property type="evidence" value="ECO:0007669"/>
    <property type="project" value="UniProtKB-KW"/>
</dbReference>
<dbReference type="RefSeq" id="WP_097001211.1">
    <property type="nucleotide sequence ID" value="NZ_OBEI01000014.1"/>
</dbReference>
<sequence length="232" mass="26217">MGKLIEDKTLHNKVYVFEDREEAGDKLSEFLKSIADKNSIVLAIPSGGVPVGVKIAKKLNIPFDLLLVKKITYPWNTEAGFGAVSIEGDYVLNEEAVKYSGLTEDTINSQKEKTIQILKHRDKTFRNNRPIPHITGKTVILVDDGLASGYTMLTAIKMVKRKKPKKIIVAVPTCSKSAIDSLLNEVDYIVCLNYRDFYPYAVADAYRNWYDLSDEDVLYYLKKAEEEDDKIS</sequence>
<accession>A0A285NPD2</accession>
<gene>
    <name evidence="2" type="ORF">SAMN06265182_2047</name>
</gene>
<reference evidence="3" key="1">
    <citation type="submission" date="2017-09" db="EMBL/GenBank/DDBJ databases">
        <authorList>
            <person name="Varghese N."/>
            <person name="Submissions S."/>
        </authorList>
    </citation>
    <scope>NUCLEOTIDE SEQUENCE [LARGE SCALE GENOMIC DNA]</scope>
    <source>
        <strain evidence="3">DSM 15103</strain>
    </source>
</reference>
<evidence type="ECO:0000313" key="3">
    <source>
        <dbReference type="Proteomes" id="UP000219036"/>
    </source>
</evidence>
<dbReference type="InterPro" id="IPR000836">
    <property type="entry name" value="PRTase_dom"/>
</dbReference>
<feature type="domain" description="Phosphoribosyltransferase" evidence="1">
    <location>
        <begin position="26"/>
        <end position="172"/>
    </location>
</feature>
<dbReference type="AlphaFoldDB" id="A0A285NPD2"/>
<dbReference type="CDD" id="cd06223">
    <property type="entry name" value="PRTases_typeI"/>
    <property type="match status" value="1"/>
</dbReference>
<proteinExistence type="predicted"/>
<dbReference type="Proteomes" id="UP000219036">
    <property type="component" value="Unassembled WGS sequence"/>
</dbReference>
<dbReference type="InterPro" id="IPR029057">
    <property type="entry name" value="PRTase-like"/>
</dbReference>
<dbReference type="OrthoDB" id="9810066at2"/>
<dbReference type="Gene3D" id="3.30.1310.20">
    <property type="entry name" value="PRTase-like"/>
    <property type="match status" value="1"/>
</dbReference>
<dbReference type="Gene3D" id="3.40.50.2020">
    <property type="match status" value="1"/>
</dbReference>
<dbReference type="SUPFAM" id="SSF53271">
    <property type="entry name" value="PRTase-like"/>
    <property type="match status" value="1"/>
</dbReference>